<organism evidence="2 3">
    <name type="scientific">Lacticaseibacillus paracasei NRIC 0644</name>
    <dbReference type="NCBI Taxonomy" id="1435038"/>
    <lineage>
        <taxon>Bacteria</taxon>
        <taxon>Bacillati</taxon>
        <taxon>Bacillota</taxon>
        <taxon>Bacilli</taxon>
        <taxon>Lactobacillales</taxon>
        <taxon>Lactobacillaceae</taxon>
        <taxon>Lacticaseibacillus</taxon>
    </lineage>
</organism>
<evidence type="ECO:0000256" key="1">
    <source>
        <dbReference type="SAM" id="Phobius"/>
    </source>
</evidence>
<keyword evidence="1" id="KW-0812">Transmembrane</keyword>
<keyword evidence="1" id="KW-1133">Transmembrane helix</keyword>
<dbReference type="Pfam" id="PF11772">
    <property type="entry name" value="EpuA"/>
    <property type="match status" value="1"/>
</dbReference>
<evidence type="ECO:0000313" key="3">
    <source>
        <dbReference type="Proteomes" id="UP000032552"/>
    </source>
</evidence>
<dbReference type="EMBL" id="BAYM01000085">
    <property type="protein sequence ID" value="GAN36673.1"/>
    <property type="molecule type" value="Genomic_DNA"/>
</dbReference>
<comment type="caution">
    <text evidence="2">The sequence shown here is derived from an EMBL/GenBank/DDBJ whole genome shotgun (WGS) entry which is preliminary data.</text>
</comment>
<sequence length="56" mass="6542">MDSQYPKRIFHIIKIWLMIALIALILGLLIGFALGEGNPLKLFLPSTWVHFFKFLR</sequence>
<dbReference type="RefSeq" id="WP_003564979.1">
    <property type="nucleotide sequence ID" value="NZ_BAYM01000085.1"/>
</dbReference>
<feature type="transmembrane region" description="Helical" evidence="1">
    <location>
        <begin position="12"/>
        <end position="34"/>
    </location>
</feature>
<protein>
    <recommendedName>
        <fullName evidence="4">DNA-directed RNA polymerase subunit beta</fullName>
    </recommendedName>
</protein>
<gene>
    <name evidence="2" type="ORF">LC0644_1262</name>
</gene>
<name>A0A0C9QDB5_LACPA</name>
<dbReference type="Proteomes" id="UP000032552">
    <property type="component" value="Unassembled WGS sequence"/>
</dbReference>
<proteinExistence type="predicted"/>
<reference evidence="3" key="1">
    <citation type="submission" date="2014-05" db="EMBL/GenBank/DDBJ databases">
        <title>Whole genome sequencing of Lactobacillus casei NRIC0644.</title>
        <authorList>
            <person name="Atarashi H."/>
            <person name="Yoshida Y."/>
            <person name="Fujimura S."/>
            <person name="Tanaka N."/>
            <person name="Shiwa Y."/>
            <person name="Yoshikawa H."/>
            <person name="Okada S."/>
            <person name="Nakagawa J."/>
        </authorList>
    </citation>
    <scope>NUCLEOTIDE SEQUENCE [LARGE SCALE GENOMIC DNA]</scope>
    <source>
        <strain evidence="3">NRIC0644</strain>
    </source>
</reference>
<evidence type="ECO:0008006" key="4">
    <source>
        <dbReference type="Google" id="ProtNLM"/>
    </source>
</evidence>
<dbReference type="AlphaFoldDB" id="A0A0C9QDB5"/>
<dbReference type="GeneID" id="57089864"/>
<keyword evidence="1" id="KW-0472">Membrane</keyword>
<dbReference type="InterPro" id="IPR024596">
    <property type="entry name" value="RNApol_su_b/EpuA"/>
</dbReference>
<accession>A0A0C9QDB5</accession>
<evidence type="ECO:0000313" key="2">
    <source>
        <dbReference type="EMBL" id="GAN36673.1"/>
    </source>
</evidence>